<dbReference type="OrthoDB" id="6434164at2"/>
<protein>
    <submittedName>
        <fullName evidence="2">Uncharacterized protein</fullName>
    </submittedName>
</protein>
<dbReference type="Proteomes" id="UP000276061">
    <property type="component" value="Unassembled WGS sequence"/>
</dbReference>
<evidence type="ECO:0000313" key="2">
    <source>
        <dbReference type="EMBL" id="RNM07707.1"/>
    </source>
</evidence>
<comment type="caution">
    <text evidence="2">The sequence shown here is derived from an EMBL/GenBank/DDBJ whole genome shotgun (WGS) entry which is preliminary data.</text>
</comment>
<name>A0A3N0G5E5_9GAMM</name>
<organism evidence="2 3">
    <name type="scientific">Dickeya undicola</name>
    <dbReference type="NCBI Taxonomy" id="1577887"/>
    <lineage>
        <taxon>Bacteria</taxon>
        <taxon>Pseudomonadati</taxon>
        <taxon>Pseudomonadota</taxon>
        <taxon>Gammaproteobacteria</taxon>
        <taxon>Enterobacterales</taxon>
        <taxon>Pectobacteriaceae</taxon>
        <taxon>Dickeya</taxon>
    </lineage>
</organism>
<dbReference type="AlphaFoldDB" id="A0A3N0G5E5"/>
<accession>A0A3N0G5E5</accession>
<evidence type="ECO:0000313" key="3">
    <source>
        <dbReference type="Proteomes" id="UP000276061"/>
    </source>
</evidence>
<proteinExistence type="predicted"/>
<dbReference type="RefSeq" id="WP_123252334.1">
    <property type="nucleotide sequence ID" value="NZ_RJLR01000012.1"/>
</dbReference>
<reference evidence="2 3" key="1">
    <citation type="submission" date="2018-11" db="EMBL/GenBank/DDBJ databases">
        <title>Characterization of surface water Dickeya isolates.</title>
        <authorList>
            <person name="Van Gijsegem F."/>
            <person name="Pedron J."/>
        </authorList>
    </citation>
    <scope>NUCLEOTIDE SEQUENCE [LARGE SCALE GENOMIC DNA]</scope>
    <source>
        <strain evidence="2 3">FVG1-MFV-O17</strain>
    </source>
</reference>
<gene>
    <name evidence="2" type="ORF">EF878_07155</name>
</gene>
<sequence length="117" mass="12461">MAVITNLHSAPITLTDQKTGERVTIAPAQTKLIHGDFSAHLFTLEKMMLADENDTDTDGDGVDVAGLRIEYESLFGKKAPSAMKAPSLQKAIDDEKARLAGSNENPPSPPADGNQAE</sequence>
<dbReference type="EMBL" id="RJLR01000012">
    <property type="protein sequence ID" value="RNM07707.1"/>
    <property type="molecule type" value="Genomic_DNA"/>
</dbReference>
<feature type="region of interest" description="Disordered" evidence="1">
    <location>
        <begin position="80"/>
        <end position="117"/>
    </location>
</feature>
<evidence type="ECO:0000256" key="1">
    <source>
        <dbReference type="SAM" id="MobiDB-lite"/>
    </source>
</evidence>